<protein>
    <recommendedName>
        <fullName evidence="5">Secreted protein</fullName>
    </recommendedName>
</protein>
<feature type="signal peptide" evidence="2">
    <location>
        <begin position="1"/>
        <end position="28"/>
    </location>
</feature>
<evidence type="ECO:0000256" key="2">
    <source>
        <dbReference type="SAM" id="SignalP"/>
    </source>
</evidence>
<evidence type="ECO:0000313" key="4">
    <source>
        <dbReference type="Proteomes" id="UP000033140"/>
    </source>
</evidence>
<feature type="region of interest" description="Disordered" evidence="1">
    <location>
        <begin position="62"/>
        <end position="104"/>
    </location>
</feature>
<reference evidence="3 4" key="3">
    <citation type="journal article" date="2015" name="Genome Announc.">
        <title>Draft Genome Sequence of the Archiascomycetous Yeast Saitoella complicata.</title>
        <authorList>
            <person name="Yamauchi K."/>
            <person name="Kondo S."/>
            <person name="Hamamoto M."/>
            <person name="Takahashi Y."/>
            <person name="Ogura Y."/>
            <person name="Hayashi T."/>
            <person name="Nishida H."/>
        </authorList>
    </citation>
    <scope>NUCLEOTIDE SEQUENCE [LARGE SCALE GENOMIC DNA]</scope>
    <source>
        <strain evidence="3 4">NRRL Y-17804</strain>
    </source>
</reference>
<organism evidence="3 4">
    <name type="scientific">Saitoella complicata (strain BCRC 22490 / CBS 7301 / JCM 7358 / NBRC 10748 / NRRL Y-17804)</name>
    <dbReference type="NCBI Taxonomy" id="698492"/>
    <lineage>
        <taxon>Eukaryota</taxon>
        <taxon>Fungi</taxon>
        <taxon>Dikarya</taxon>
        <taxon>Ascomycota</taxon>
        <taxon>Taphrinomycotina</taxon>
        <taxon>Taphrinomycotina incertae sedis</taxon>
        <taxon>Saitoella</taxon>
    </lineage>
</organism>
<keyword evidence="4" id="KW-1185">Reference proteome</keyword>
<comment type="caution">
    <text evidence="3">The sequence shown here is derived from an EMBL/GenBank/DDBJ whole genome shotgun (WGS) entry which is preliminary data.</text>
</comment>
<gene>
    <name evidence="3" type="ORF">G7K_6329-t1</name>
</gene>
<dbReference type="Proteomes" id="UP000033140">
    <property type="component" value="Unassembled WGS sequence"/>
</dbReference>
<keyword evidence="2" id="KW-0732">Signal</keyword>
<reference evidence="3 4" key="1">
    <citation type="journal article" date="2011" name="J. Gen. Appl. Microbiol.">
        <title>Draft genome sequencing of the enigmatic yeast Saitoella complicata.</title>
        <authorList>
            <person name="Nishida H."/>
            <person name="Hamamoto M."/>
            <person name="Sugiyama J."/>
        </authorList>
    </citation>
    <scope>NUCLEOTIDE SEQUENCE [LARGE SCALE GENOMIC DNA]</scope>
    <source>
        <strain evidence="3 4">NRRL Y-17804</strain>
    </source>
</reference>
<proteinExistence type="predicted"/>
<sequence length="104" mass="11539">MATRTHPGSSYNSLLVAILVVALPWSLGSLAHVACRQKISHRFTAQWRMQLCNAQHGTNIRTARSSPYRKQRITHDRLGELESSKTAPRSPMSNDEAQGLARSA</sequence>
<evidence type="ECO:0000256" key="1">
    <source>
        <dbReference type="SAM" id="MobiDB-lite"/>
    </source>
</evidence>
<feature type="chain" id="PRO_5002431007" description="Secreted protein" evidence="2">
    <location>
        <begin position="29"/>
        <end position="104"/>
    </location>
</feature>
<accession>A0A0E9NR21</accession>
<dbReference type="AlphaFoldDB" id="A0A0E9NR21"/>
<evidence type="ECO:0000313" key="3">
    <source>
        <dbReference type="EMBL" id="GAO52248.1"/>
    </source>
</evidence>
<feature type="compositionally biased region" description="Basic and acidic residues" evidence="1">
    <location>
        <begin position="73"/>
        <end position="83"/>
    </location>
</feature>
<dbReference type="EMBL" id="BACD03000063">
    <property type="protein sequence ID" value="GAO52248.1"/>
    <property type="molecule type" value="Genomic_DNA"/>
</dbReference>
<reference evidence="3 4" key="2">
    <citation type="journal article" date="2014" name="J. Gen. Appl. Microbiol.">
        <title>The early diverging ascomycetous budding yeast Saitoella complicata has three histone deacetylases belonging to the Clr6, Hos2, and Rpd3 lineages.</title>
        <authorList>
            <person name="Nishida H."/>
            <person name="Matsumoto T."/>
            <person name="Kondo S."/>
            <person name="Hamamoto M."/>
            <person name="Yoshikawa H."/>
        </authorList>
    </citation>
    <scope>NUCLEOTIDE SEQUENCE [LARGE SCALE GENOMIC DNA]</scope>
    <source>
        <strain evidence="3 4">NRRL Y-17804</strain>
    </source>
</reference>
<name>A0A0E9NR21_SAICN</name>
<evidence type="ECO:0008006" key="5">
    <source>
        <dbReference type="Google" id="ProtNLM"/>
    </source>
</evidence>
<feature type="compositionally biased region" description="Polar residues" evidence="1">
    <location>
        <begin position="84"/>
        <end position="96"/>
    </location>
</feature>